<comment type="catalytic activity">
    <reaction evidence="4">
        <text>alpha-D-galactosyl-(1-&gt;3)-1D-myo-inositol + sucrose = raffinose + myo-inositol</text>
        <dbReference type="Rhea" id="RHEA:20161"/>
        <dbReference type="ChEBI" id="CHEBI:16634"/>
        <dbReference type="ChEBI" id="CHEBI:17268"/>
        <dbReference type="ChEBI" id="CHEBI:17505"/>
        <dbReference type="ChEBI" id="CHEBI:17992"/>
        <dbReference type="EC" id="2.4.1.82"/>
    </reaction>
</comment>
<dbReference type="GO" id="GO:0047274">
    <property type="term" value="F:galactinol-sucrose galactosyltransferase activity"/>
    <property type="evidence" value="ECO:0007669"/>
    <property type="project" value="UniProtKB-EC"/>
</dbReference>
<keyword evidence="3" id="KW-0119">Carbohydrate metabolism</keyword>
<evidence type="ECO:0000256" key="1">
    <source>
        <dbReference type="ARBA" id="ARBA00007240"/>
    </source>
</evidence>
<evidence type="ECO:0000256" key="5">
    <source>
        <dbReference type="SAM" id="MobiDB-lite"/>
    </source>
</evidence>
<dbReference type="OrthoDB" id="203357at2759"/>
<dbReference type="InterPro" id="IPR013785">
    <property type="entry name" value="Aldolase_TIM"/>
</dbReference>
<keyword evidence="7" id="KW-1185">Reference proteome</keyword>
<evidence type="ECO:0000256" key="2">
    <source>
        <dbReference type="ARBA" id="ARBA00012708"/>
    </source>
</evidence>
<reference evidence="6 7" key="1">
    <citation type="journal article" date="2010" name="Nature">
        <title>The Ectocarpus genome and the independent evolution of multicellularity in brown algae.</title>
        <authorList>
            <person name="Cock J.M."/>
            <person name="Sterck L."/>
            <person name="Rouze P."/>
            <person name="Scornet D."/>
            <person name="Allen A.E."/>
            <person name="Amoutzias G."/>
            <person name="Anthouard V."/>
            <person name="Artiguenave F."/>
            <person name="Aury J.M."/>
            <person name="Badger J.H."/>
            <person name="Beszteri B."/>
            <person name="Billiau K."/>
            <person name="Bonnet E."/>
            <person name="Bothwell J.H."/>
            <person name="Bowler C."/>
            <person name="Boyen C."/>
            <person name="Brownlee C."/>
            <person name="Carrano C.J."/>
            <person name="Charrier B."/>
            <person name="Cho G.Y."/>
            <person name="Coelho S.M."/>
            <person name="Collen J."/>
            <person name="Corre E."/>
            <person name="Da Silva C."/>
            <person name="Delage L."/>
            <person name="Delaroque N."/>
            <person name="Dittami S.M."/>
            <person name="Doulbeau S."/>
            <person name="Elias M."/>
            <person name="Farnham G."/>
            <person name="Gachon C.M."/>
            <person name="Gschloessl B."/>
            <person name="Heesch S."/>
            <person name="Jabbari K."/>
            <person name="Jubin C."/>
            <person name="Kawai H."/>
            <person name="Kimura K."/>
            <person name="Kloareg B."/>
            <person name="Kupper F.C."/>
            <person name="Lang D."/>
            <person name="Le Bail A."/>
            <person name="Leblanc C."/>
            <person name="Lerouge P."/>
            <person name="Lohr M."/>
            <person name="Lopez P.J."/>
            <person name="Martens C."/>
            <person name="Maumus F."/>
            <person name="Michel G."/>
            <person name="Miranda-Saavedra D."/>
            <person name="Morales J."/>
            <person name="Moreau H."/>
            <person name="Motomura T."/>
            <person name="Nagasato C."/>
            <person name="Napoli C.A."/>
            <person name="Nelson D.R."/>
            <person name="Nyvall-Collen P."/>
            <person name="Peters A.F."/>
            <person name="Pommier C."/>
            <person name="Potin P."/>
            <person name="Poulain J."/>
            <person name="Quesneville H."/>
            <person name="Read B."/>
            <person name="Rensing S.A."/>
            <person name="Ritter A."/>
            <person name="Rousvoal S."/>
            <person name="Samanta M."/>
            <person name="Samson G."/>
            <person name="Schroeder D.C."/>
            <person name="Segurens B."/>
            <person name="Strittmatter M."/>
            <person name="Tonon T."/>
            <person name="Tregear J.W."/>
            <person name="Valentin K."/>
            <person name="von Dassow P."/>
            <person name="Yamagishi T."/>
            <person name="Van de Peer Y."/>
            <person name="Wincker P."/>
        </authorList>
    </citation>
    <scope>NUCLEOTIDE SEQUENCE [LARGE SCALE GENOMIC DNA]</scope>
    <source>
        <strain evidence="7">Ec32 / CCAP1310/4</strain>
    </source>
</reference>
<accession>D7FLK6</accession>
<dbReference type="STRING" id="2880.D7FLK6"/>
<dbReference type="PANTHER" id="PTHR31268:SF32">
    <property type="entry name" value="GALACTINOL--SUCROSE GALACTOSYLTRANSFERASE 2-RELATED"/>
    <property type="match status" value="1"/>
</dbReference>
<gene>
    <name evidence="6" type="ORF">Esi_0016_0109</name>
</gene>
<comment type="similarity">
    <text evidence="1">Belongs to the glycosyl hydrolases 36 family.</text>
</comment>
<dbReference type="AlphaFoldDB" id="D7FLK6"/>
<evidence type="ECO:0000256" key="4">
    <source>
        <dbReference type="ARBA" id="ARBA00049426"/>
    </source>
</evidence>
<keyword evidence="6" id="KW-0326">Glycosidase</keyword>
<evidence type="ECO:0000256" key="3">
    <source>
        <dbReference type="ARBA" id="ARBA00023277"/>
    </source>
</evidence>
<dbReference type="Proteomes" id="UP000002630">
    <property type="component" value="Linkage Group LG12"/>
</dbReference>
<proteinExistence type="inferred from homology"/>
<organism evidence="6 7">
    <name type="scientific">Ectocarpus siliculosus</name>
    <name type="common">Brown alga</name>
    <name type="synonym">Conferva siliculosa</name>
    <dbReference type="NCBI Taxonomy" id="2880"/>
    <lineage>
        <taxon>Eukaryota</taxon>
        <taxon>Sar</taxon>
        <taxon>Stramenopiles</taxon>
        <taxon>Ochrophyta</taxon>
        <taxon>PX clade</taxon>
        <taxon>Phaeophyceae</taxon>
        <taxon>Ectocarpales</taxon>
        <taxon>Ectocarpaceae</taxon>
        <taxon>Ectocarpus</taxon>
    </lineage>
</organism>
<dbReference type="EMBL" id="FN649737">
    <property type="protein sequence ID" value="CBJ25822.1"/>
    <property type="molecule type" value="Genomic_DNA"/>
</dbReference>
<protein>
    <recommendedName>
        <fullName evidence="2">galactinol--sucrose galactosyltransferase</fullName>
        <ecNumber evidence="2">2.4.1.82</ecNumber>
    </recommendedName>
</protein>
<dbReference type="GO" id="GO:0016798">
    <property type="term" value="F:hydrolase activity, acting on glycosyl bonds"/>
    <property type="evidence" value="ECO:0007669"/>
    <property type="project" value="UniProtKB-KW"/>
</dbReference>
<dbReference type="PANTHER" id="PTHR31268">
    <property type="match status" value="1"/>
</dbReference>
<dbReference type="Gene3D" id="3.20.20.70">
    <property type="entry name" value="Aldolase class I"/>
    <property type="match status" value="1"/>
</dbReference>
<dbReference type="EMBL" id="FN648143">
    <property type="protein sequence ID" value="CBJ25822.1"/>
    <property type="molecule type" value="Genomic_DNA"/>
</dbReference>
<evidence type="ECO:0000313" key="7">
    <source>
        <dbReference type="Proteomes" id="UP000002630"/>
    </source>
</evidence>
<evidence type="ECO:0000313" key="6">
    <source>
        <dbReference type="EMBL" id="CBJ25822.1"/>
    </source>
</evidence>
<feature type="compositionally biased region" description="Basic residues" evidence="5">
    <location>
        <begin position="1"/>
        <end position="22"/>
    </location>
</feature>
<dbReference type="eggNOG" id="ENOG502QPVE">
    <property type="taxonomic scope" value="Eukaryota"/>
</dbReference>
<feature type="region of interest" description="Disordered" evidence="5">
    <location>
        <begin position="1"/>
        <end position="23"/>
    </location>
</feature>
<dbReference type="InterPro" id="IPR008811">
    <property type="entry name" value="Glycosyl_hydrolases_36"/>
</dbReference>
<name>D7FLK6_ECTSI</name>
<dbReference type="InParanoid" id="D7FLK6"/>
<dbReference type="InterPro" id="IPR017853">
    <property type="entry name" value="GH"/>
</dbReference>
<dbReference type="Pfam" id="PF05691">
    <property type="entry name" value="Raffinose_syn"/>
    <property type="match status" value="1"/>
</dbReference>
<keyword evidence="6" id="KW-0378">Hydrolase</keyword>
<sequence>MGGKRKRGSRGRHTHAQTHRKRVDHDKVFKGLTSLREAGICPKWLVLDDGWQSTSNSDAPNGEQWMDHLTSIKANGKFRDEKEGTDLSRTVKRAQEEFGIDYFLVWHAIAGYWAGVDLDSPDLVKYKPRRALLNRPPGIVEVDPDMKMFFRVSKFLNKRFGVVPPEKIRSFYDDYHRYLRSQGVHGVKVDAQSVVNFLGRGNGGSVMLARAFHTALSKSVRKYFSDSDGEKGEGGRIIHCMCHDSEILLQLPACYGRQPVIRGSDDFYPRDKGSHSPHIYANAFNSLMISSCGLQDWDMFQTNIGDASWMHAASRAVSGGPVYISDRPGDHNTEILRRMVLEDGGVLKPPANALPCLKSLFVDPQREEDALLSIWNECEAPGHGVVAVFNLFGSAWSQGRRTYAPVRTSSGALSGVPVNGEPAGQNGGEGGVGVGGGVRPSDCHRLLRDHRAEVKEAGVVGDDSRYAVYFHFGDRLGVGGLDDEHPLVLSKGKCEVAAISKVLTFDTVAGTEGKWASIGLVDMFNAGGAIVSEKLSYQGGRAQADMTPGPRGSPVPRACASHGVHGKAQVAGGAVGQGFAACRR</sequence>
<dbReference type="SUPFAM" id="SSF51445">
    <property type="entry name" value="(Trans)glycosidases"/>
    <property type="match status" value="1"/>
</dbReference>
<dbReference type="EC" id="2.4.1.82" evidence="2"/>